<sequence>MKELFKGYYRPSADDFKKMWEEGTFVFDTNVLLNLYRYKKDTRDAILEILDKIQDNIWIPYQVGLEFHRGRLKVINDQNMILKDFKDSITSSINNIQGKYEDLQLDKRHTDIKAEPILEQFQSLSKKVLEELNKIEEKILSNSVNDDEILKKVIELFENKVGEKPESQEWLDVIFKNGDERAKNNFPPSFKDIEKAKKENKIGYGYDDLFYKDGYGDLILWKQILEYAKKDNKKNIIFITDDKKEDWMLSVSGKTISARPELVMEISSYSGVENFHIYNTETFLESSKNMLNTPLSEDVLKEVVEVKQRNLKSKIFMDNSNGSSIEEAIYNWLKTNYIQVMRLNGKRYGFDFKAVKGLRESVYIQYKLVNLDELTESFLSNIFSNIIKFIQINNSKGYHLGISYRIFLILPYVEILTHSSDYIRKKVNVMFDDFLIDSIPEQISFKLEVTVGSLLNSDKFEVLHNSKYAL</sequence>
<reference evidence="2" key="1">
    <citation type="submission" date="2016-06" db="EMBL/GenBank/DDBJ databases">
        <title>Draft genome of Moraxella osloensis CCUG 67237.</title>
        <authorList>
            <person name="Salva-Serra F."/>
            <person name="Engstrom-Jakobsson H."/>
            <person name="Thorell K."/>
            <person name="Gonzales-Siles L."/>
            <person name="Karlsson R."/>
            <person name="Boulund F."/>
            <person name="Engstrand L."/>
            <person name="Kristiansson E."/>
            <person name="Moore E."/>
        </authorList>
    </citation>
    <scope>NUCLEOTIDE SEQUENCE [LARGE SCALE GENOMIC DNA]</scope>
    <source>
        <strain evidence="2">CCUG 67237</strain>
    </source>
</reference>
<name>A0AA91FN54_FAUOS</name>
<dbReference type="EMBL" id="LZMT01000034">
    <property type="protein sequence ID" value="OBX61940.1"/>
    <property type="molecule type" value="Genomic_DNA"/>
</dbReference>
<evidence type="ECO:0000313" key="2">
    <source>
        <dbReference type="EMBL" id="OBX61940.1"/>
    </source>
</evidence>
<evidence type="ECO:0000259" key="1">
    <source>
        <dbReference type="Pfam" id="PF18476"/>
    </source>
</evidence>
<comment type="caution">
    <text evidence="2">The sequence shown here is derived from an EMBL/GenBank/DDBJ whole genome shotgun (WGS) entry which is preliminary data.</text>
</comment>
<accession>A0AA91FN54</accession>
<protein>
    <recommendedName>
        <fullName evidence="1">PIN like domain-containing protein</fullName>
    </recommendedName>
</protein>
<dbReference type="Pfam" id="PF18476">
    <property type="entry name" value="PIN_8"/>
    <property type="match status" value="1"/>
</dbReference>
<dbReference type="InterPro" id="IPR041578">
    <property type="entry name" value="PIN_8"/>
</dbReference>
<proteinExistence type="predicted"/>
<organism evidence="2">
    <name type="scientific">Faucicola osloensis</name>
    <name type="common">Moraxella osloensis</name>
    <dbReference type="NCBI Taxonomy" id="34062"/>
    <lineage>
        <taxon>Bacteria</taxon>
        <taxon>Pseudomonadati</taxon>
        <taxon>Pseudomonadota</taxon>
        <taxon>Gammaproteobacteria</taxon>
        <taxon>Moraxellales</taxon>
        <taxon>Moraxellaceae</taxon>
        <taxon>Faucicola</taxon>
    </lineage>
</organism>
<gene>
    <name evidence="2" type="ORF">A9299_01450</name>
</gene>
<dbReference type="AlphaFoldDB" id="A0AA91FN54"/>
<feature type="domain" description="PIN like" evidence="1">
    <location>
        <begin position="25"/>
        <end position="262"/>
    </location>
</feature>